<dbReference type="Pfam" id="PF01430">
    <property type="entry name" value="HSP33"/>
    <property type="match status" value="1"/>
</dbReference>
<dbReference type="InterPro" id="IPR000397">
    <property type="entry name" value="Heat_shock_Hsp33"/>
</dbReference>
<dbReference type="PANTHER" id="PTHR20946">
    <property type="entry name" value="SANT AND BTB DOMAIN REGULATOR OF CLASS SWITCH RECOMBINATION"/>
    <property type="match status" value="1"/>
</dbReference>
<protein>
    <recommendedName>
        <fullName evidence="7">SANT and BTB domain-containing protein</fullName>
    </recommendedName>
</protein>
<dbReference type="SUPFAM" id="SSF64397">
    <property type="entry name" value="Hsp33 domain"/>
    <property type="match status" value="1"/>
</dbReference>
<dbReference type="SUPFAM" id="SSF118352">
    <property type="entry name" value="HSP33 redox switch-like"/>
    <property type="match status" value="1"/>
</dbReference>
<sequence length="742" mass="84482">MSARAQSRSERSRKPGMASSQPTAGGRNVLIHVFDEYRKQAKDFVCQRDVLLSKMKYFQAYLNQSNENDEIDISVHCDVEVFEWLVQYMQQTDASWRPRISMENIASILVSSEFLQMDALVEECIQFITSQMQDFLQLRVDFGCLSESTIARIAQRCSAEELEQLHDPKDKILSKLQRRKLDNLVNALSDEGRMLKCEQCGVLYLREHSDRLICRNSVRTIGMHGELIALHRARLEWNLRDFVQDLVTEKQISWSAAFWYVWASTQCFRCSSCKQHFNLLEQKRCIFHPGQLTTTAPDARYSCCAAKAFHIDDFLVSGCKLRDHTPAITGSSRSLNKELGSGRAPSNLQEIVNMCDTTIRAASPATRDNGGLQLQTLFEWPESPEMSEVEACLAMHVKKALSDCPSPRRRRQWRALQLQEKDRIRVHHVTKRLLGLRKNLASSVVMSRWRQQARDALFRCHVGNLRISGVMARSTVQNAAQRWHRPNNSPASQLWAEYMAGTVMLSSFYKGQERIKLTMRGQDVHEVYVEAMAAGEVRGKIDVRDPSATSIPLQQGEMQVAKILYGAAKPYTTSIRAIGVPEADWQSFYDVSEQVPTIVRINSAFDTEDVSCCGLTIQKMPEEAQHDHQYQLDDLRFQNNEFDASLINNSSDLMDYLNELIPKADLSEKNCRRVPLDFFCRCSKKNYATRLQELGREELSKVAMEMGSAGVDLTCHFCNDAYHFSSGELDELLSSLPAGNSS</sequence>
<proteinExistence type="predicted"/>
<name>A0AAV2ZGX7_9STRA</name>
<dbReference type="Gene3D" id="3.90.1280.10">
    <property type="entry name" value="HSP33 redox switch-like"/>
    <property type="match status" value="1"/>
</dbReference>
<feature type="domain" description="SANT and BTB" evidence="7">
    <location>
        <begin position="30"/>
        <end position="125"/>
    </location>
</feature>
<dbReference type="SUPFAM" id="SSF54695">
    <property type="entry name" value="POZ domain"/>
    <property type="match status" value="1"/>
</dbReference>
<evidence type="ECO:0000256" key="3">
    <source>
        <dbReference type="ARBA" id="ARBA00023157"/>
    </source>
</evidence>
<dbReference type="GO" id="GO:0006457">
    <property type="term" value="P:protein folding"/>
    <property type="evidence" value="ECO:0007669"/>
    <property type="project" value="InterPro"/>
</dbReference>
<evidence type="ECO:0000259" key="7">
    <source>
        <dbReference type="Pfam" id="PF11822"/>
    </source>
</evidence>
<evidence type="ECO:0000256" key="1">
    <source>
        <dbReference type="ARBA" id="ARBA00022490"/>
    </source>
</evidence>
<keyword evidence="1" id="KW-0963">Cytoplasm</keyword>
<accession>A0AAV2ZGX7</accession>
<keyword evidence="2" id="KW-0862">Zinc</keyword>
<keyword evidence="5" id="KW-0676">Redox-active center</keyword>
<evidence type="ECO:0000256" key="2">
    <source>
        <dbReference type="ARBA" id="ARBA00022833"/>
    </source>
</evidence>
<feature type="region of interest" description="Disordered" evidence="6">
    <location>
        <begin position="1"/>
        <end position="24"/>
    </location>
</feature>
<dbReference type="Proteomes" id="UP001146120">
    <property type="component" value="Unassembled WGS sequence"/>
</dbReference>
<evidence type="ECO:0000256" key="5">
    <source>
        <dbReference type="ARBA" id="ARBA00023284"/>
    </source>
</evidence>
<reference evidence="8" key="2">
    <citation type="journal article" date="2023" name="Microbiol Resour">
        <title>Decontamination and Annotation of the Draft Genome Sequence of the Oomycete Lagenidium giganteum ARSEF 373.</title>
        <authorList>
            <person name="Morgan W.R."/>
            <person name="Tartar A."/>
        </authorList>
    </citation>
    <scope>NUCLEOTIDE SEQUENCE</scope>
    <source>
        <strain evidence="8">ARSEF 373</strain>
    </source>
</reference>
<dbReference type="PANTHER" id="PTHR20946:SF0">
    <property type="entry name" value="SANT AND BTB DOMAIN REGULATOR OF CLASS SWITCH RECOMBINATION"/>
    <property type="match status" value="1"/>
</dbReference>
<evidence type="ECO:0000313" key="9">
    <source>
        <dbReference type="Proteomes" id="UP001146120"/>
    </source>
</evidence>
<dbReference type="InterPro" id="IPR016154">
    <property type="entry name" value="Heat_shock_Hsp33_C"/>
</dbReference>
<dbReference type="Gene3D" id="3.55.30.10">
    <property type="entry name" value="Hsp33 domain"/>
    <property type="match status" value="1"/>
</dbReference>
<gene>
    <name evidence="8" type="ORF">N0F65_004277</name>
</gene>
<dbReference type="Pfam" id="PF11822">
    <property type="entry name" value="BTB_SANBR"/>
    <property type="match status" value="1"/>
</dbReference>
<evidence type="ECO:0000256" key="4">
    <source>
        <dbReference type="ARBA" id="ARBA00023186"/>
    </source>
</evidence>
<organism evidence="8 9">
    <name type="scientific">Lagenidium giganteum</name>
    <dbReference type="NCBI Taxonomy" id="4803"/>
    <lineage>
        <taxon>Eukaryota</taxon>
        <taxon>Sar</taxon>
        <taxon>Stramenopiles</taxon>
        <taxon>Oomycota</taxon>
        <taxon>Peronosporomycetes</taxon>
        <taxon>Pythiales</taxon>
        <taxon>Pythiaceae</taxon>
    </lineage>
</organism>
<evidence type="ECO:0000256" key="6">
    <source>
        <dbReference type="SAM" id="MobiDB-lite"/>
    </source>
</evidence>
<dbReference type="InterPro" id="IPR016153">
    <property type="entry name" value="Heat_shock_Hsp33_N"/>
</dbReference>
<reference evidence="8" key="1">
    <citation type="submission" date="2022-11" db="EMBL/GenBank/DDBJ databases">
        <authorList>
            <person name="Morgan W.R."/>
            <person name="Tartar A."/>
        </authorList>
    </citation>
    <scope>NUCLEOTIDE SEQUENCE</scope>
    <source>
        <strain evidence="8">ARSEF 373</strain>
    </source>
</reference>
<keyword evidence="4" id="KW-0143">Chaperone</keyword>
<dbReference type="Gene3D" id="3.30.710.10">
    <property type="entry name" value="Potassium Channel Kv1.1, Chain A"/>
    <property type="match status" value="1"/>
</dbReference>
<keyword evidence="3" id="KW-1015">Disulfide bond</keyword>
<keyword evidence="9" id="KW-1185">Reference proteome</keyword>
<dbReference type="AlphaFoldDB" id="A0AAV2ZGX7"/>
<dbReference type="InterPro" id="IPR011333">
    <property type="entry name" value="SKP1/BTB/POZ_sf"/>
</dbReference>
<dbReference type="EMBL" id="DAKRPA010000011">
    <property type="protein sequence ID" value="DBA04169.1"/>
    <property type="molecule type" value="Genomic_DNA"/>
</dbReference>
<comment type="caution">
    <text evidence="8">The sequence shown here is derived from an EMBL/GenBank/DDBJ whole genome shotgun (WGS) entry which is preliminary data.</text>
</comment>
<dbReference type="GO" id="GO:0051082">
    <property type="term" value="F:unfolded protein binding"/>
    <property type="evidence" value="ECO:0007669"/>
    <property type="project" value="InterPro"/>
</dbReference>
<evidence type="ECO:0000313" key="8">
    <source>
        <dbReference type="EMBL" id="DBA04169.1"/>
    </source>
</evidence>
<dbReference type="GO" id="GO:0005737">
    <property type="term" value="C:cytoplasm"/>
    <property type="evidence" value="ECO:0007669"/>
    <property type="project" value="InterPro"/>
</dbReference>
<dbReference type="InterPro" id="IPR045902">
    <property type="entry name" value="SANBR-like"/>
</dbReference>
<dbReference type="InterPro" id="IPR021777">
    <property type="entry name" value="SANBR_BTB"/>
</dbReference>